<dbReference type="PANTHER" id="PTHR35174">
    <property type="entry name" value="BLL7171 PROTEIN-RELATED"/>
    <property type="match status" value="1"/>
</dbReference>
<dbReference type="EMBL" id="CP020100">
    <property type="protein sequence ID" value="AQZ94007.1"/>
    <property type="molecule type" value="Genomic_DNA"/>
</dbReference>
<protein>
    <recommendedName>
        <fullName evidence="6">PhnB protein</fullName>
    </recommendedName>
</protein>
<evidence type="ECO:0000259" key="2">
    <source>
        <dbReference type="Pfam" id="PF03795"/>
    </source>
</evidence>
<dbReference type="InterPro" id="IPR029068">
    <property type="entry name" value="Glyas_Bleomycin-R_OHBP_Dase"/>
</dbReference>
<evidence type="ECO:0000313" key="4">
    <source>
        <dbReference type="EMBL" id="AQZ94007.1"/>
    </source>
</evidence>
<dbReference type="Pfam" id="PF03795">
    <property type="entry name" value="YCII"/>
    <property type="match status" value="1"/>
</dbReference>
<evidence type="ECO:0008006" key="6">
    <source>
        <dbReference type="Google" id="ProtNLM"/>
    </source>
</evidence>
<evidence type="ECO:0000313" key="5">
    <source>
        <dbReference type="Proteomes" id="UP000243488"/>
    </source>
</evidence>
<dbReference type="Gene3D" id="3.10.180.10">
    <property type="entry name" value="2,3-Dihydroxybiphenyl 1,2-Dioxygenase, domain 1"/>
    <property type="match status" value="1"/>
</dbReference>
<accession>A0A1V0B237</accession>
<reference evidence="4 5" key="1">
    <citation type="submission" date="2017-03" db="EMBL/GenBank/DDBJ databases">
        <title>Complete genome sequence of the novel DNRA strain Pseudomonas sp. S-6-2 isolated from Chinese polluted river sediment. Journal of Biotechnology.</title>
        <authorList>
            <person name="Li J."/>
            <person name="Xiang F."/>
            <person name="Wang L."/>
            <person name="Xi L."/>
            <person name="Liu J."/>
        </authorList>
    </citation>
    <scope>NUCLEOTIDE SEQUENCE [LARGE SCALE GENOMIC DNA]</scope>
    <source>
        <strain evidence="4 5">S-6-2</strain>
    </source>
</reference>
<dbReference type="STRING" id="1931241.BVH74_04225"/>
<dbReference type="InterPro" id="IPR028973">
    <property type="entry name" value="PhnB-like"/>
</dbReference>
<evidence type="ECO:0000259" key="3">
    <source>
        <dbReference type="Pfam" id="PF06983"/>
    </source>
</evidence>
<proteinExistence type="inferred from homology"/>
<evidence type="ECO:0000256" key="1">
    <source>
        <dbReference type="ARBA" id="ARBA00007689"/>
    </source>
</evidence>
<dbReference type="AlphaFoldDB" id="A0A1V0B237"/>
<gene>
    <name evidence="4" type="ORF">BVH74_04225</name>
</gene>
<dbReference type="KEGG" id="ppha:BVH74_04225"/>
<name>A0A1V0B237_9GAMM</name>
<organism evidence="4 5">
    <name type="scientific">Halopseudomonas phragmitis</name>
    <dbReference type="NCBI Taxonomy" id="1931241"/>
    <lineage>
        <taxon>Bacteria</taxon>
        <taxon>Pseudomonadati</taxon>
        <taxon>Pseudomonadota</taxon>
        <taxon>Gammaproteobacteria</taxon>
        <taxon>Pseudomonadales</taxon>
        <taxon>Pseudomonadaceae</taxon>
        <taxon>Halopseudomonas</taxon>
    </lineage>
</organism>
<dbReference type="Proteomes" id="UP000243488">
    <property type="component" value="Chromosome"/>
</dbReference>
<feature type="domain" description="PhnB-like" evidence="3">
    <location>
        <begin position="140"/>
        <end position="265"/>
    </location>
</feature>
<comment type="similarity">
    <text evidence="1">Belongs to the YciI family.</text>
</comment>
<keyword evidence="5" id="KW-1185">Reference proteome</keyword>
<feature type="domain" description="YCII-related" evidence="2">
    <location>
        <begin position="1"/>
        <end position="100"/>
    </location>
</feature>
<dbReference type="CDD" id="cd06588">
    <property type="entry name" value="PhnB_like"/>
    <property type="match status" value="1"/>
</dbReference>
<dbReference type="SUPFAM" id="SSF54593">
    <property type="entry name" value="Glyoxalase/Bleomycin resistance protein/Dihydroxybiphenyl dioxygenase"/>
    <property type="match status" value="1"/>
</dbReference>
<dbReference type="Gene3D" id="3.30.70.1060">
    <property type="entry name" value="Dimeric alpha+beta barrel"/>
    <property type="match status" value="1"/>
</dbReference>
<sequence length="281" mass="31446">MKFMLMRKADFRTEQGELPSQEILGAMADYNERMTKAGVFVSGNGLRPTNEGCRIQMRDGQVEVISGPFTSPGEQLAGYSILEVDSLEQAIDWARQWPVEDNDGNVTLELRRYFELSDFEPGHGLAKHQQQARLPTGLNVHLSFPGTCREAMQFYAEVTGGELEALLSYAQTPAAEQVPASLHDKIIHASLNIRGRRLMGADMPADQYVAPLGIQVQLEYQDPVQAETAFTRLLEGGQVIMPFEQTFWAYRFGMLTDRFGVHWMINCEVGPCPLSREGEPT</sequence>
<dbReference type="InterPro" id="IPR011008">
    <property type="entry name" value="Dimeric_a/b-barrel"/>
</dbReference>
<dbReference type="SUPFAM" id="SSF54909">
    <property type="entry name" value="Dimeric alpha+beta barrel"/>
    <property type="match status" value="1"/>
</dbReference>
<dbReference type="RefSeq" id="WP_080048862.1">
    <property type="nucleotide sequence ID" value="NZ_CP020100.1"/>
</dbReference>
<dbReference type="Pfam" id="PF06983">
    <property type="entry name" value="3-dmu-9_3-mt"/>
    <property type="match status" value="1"/>
</dbReference>
<dbReference type="InterPro" id="IPR005545">
    <property type="entry name" value="YCII"/>
</dbReference>